<evidence type="ECO:0000313" key="2">
    <source>
        <dbReference type="EMBL" id="CAG8524458.1"/>
    </source>
</evidence>
<evidence type="ECO:0000313" key="3">
    <source>
        <dbReference type="Proteomes" id="UP000789759"/>
    </source>
</evidence>
<accession>A0A9N9AD97</accession>
<dbReference type="InterPro" id="IPR000626">
    <property type="entry name" value="Ubiquitin-like_dom"/>
</dbReference>
<gene>
    <name evidence="2" type="ORF">CPELLU_LOCUS3547</name>
</gene>
<comment type="caution">
    <text evidence="2">The sequence shown here is derived from an EMBL/GenBank/DDBJ whole genome shotgun (WGS) entry which is preliminary data.</text>
</comment>
<name>A0A9N9AD97_9GLOM</name>
<dbReference type="PROSITE" id="PS50053">
    <property type="entry name" value="UBIQUITIN_2"/>
    <property type="match status" value="1"/>
</dbReference>
<dbReference type="EMBL" id="CAJVQA010001744">
    <property type="protein sequence ID" value="CAG8524458.1"/>
    <property type="molecule type" value="Genomic_DNA"/>
</dbReference>
<dbReference type="Pfam" id="PF00240">
    <property type="entry name" value="ubiquitin"/>
    <property type="match status" value="1"/>
</dbReference>
<keyword evidence="3" id="KW-1185">Reference proteome</keyword>
<feature type="domain" description="Ubiquitin-like" evidence="1">
    <location>
        <begin position="94"/>
        <end position="144"/>
    </location>
</feature>
<dbReference type="OrthoDB" id="2318873at2759"/>
<dbReference type="AlphaFoldDB" id="A0A9N9AD97"/>
<dbReference type="CDD" id="cd17039">
    <property type="entry name" value="Ubl_ubiquitin_like"/>
    <property type="match status" value="1"/>
</dbReference>
<protein>
    <submittedName>
        <fullName evidence="2">17317_t:CDS:1</fullName>
    </submittedName>
</protein>
<reference evidence="2" key="1">
    <citation type="submission" date="2021-06" db="EMBL/GenBank/DDBJ databases">
        <authorList>
            <person name="Kallberg Y."/>
            <person name="Tangrot J."/>
            <person name="Rosling A."/>
        </authorList>
    </citation>
    <scope>NUCLEOTIDE SEQUENCE</scope>
    <source>
        <strain evidence="2">FL966</strain>
    </source>
</reference>
<dbReference type="SUPFAM" id="SSF54236">
    <property type="entry name" value="Ubiquitin-like"/>
    <property type="match status" value="1"/>
</dbReference>
<evidence type="ECO:0000259" key="1">
    <source>
        <dbReference type="PROSITE" id="PS50053"/>
    </source>
</evidence>
<dbReference type="Proteomes" id="UP000789759">
    <property type="component" value="Unassembled WGS sequence"/>
</dbReference>
<proteinExistence type="predicted"/>
<sequence>CSKCKLKRLSKEFPLKAVSHLCQHIPTWCLEVLKKDKTESNELEGSECPECNVVLKQEEIDYLTSFWKKASFKLNILGMTQAHDSPEGITSETGEFYVVLLNGQKYMFRLEDTKSVRALKIALAKKTAVEIGKQKLIFKGAELDVLEAGVLSNGNAKNYDPIIRKILEIERNIKLYLDSFIFNNYHYGAKILNIASLDVPDNYYPEKNNLKVSFTQLGGFLEFDFYLNLQIWV</sequence>
<dbReference type="Gene3D" id="3.10.20.90">
    <property type="entry name" value="Phosphatidylinositol 3-kinase Catalytic Subunit, Chain A, domain 1"/>
    <property type="match status" value="1"/>
</dbReference>
<dbReference type="InterPro" id="IPR029071">
    <property type="entry name" value="Ubiquitin-like_domsf"/>
</dbReference>
<organism evidence="2 3">
    <name type="scientific">Cetraspora pellucida</name>
    <dbReference type="NCBI Taxonomy" id="1433469"/>
    <lineage>
        <taxon>Eukaryota</taxon>
        <taxon>Fungi</taxon>
        <taxon>Fungi incertae sedis</taxon>
        <taxon>Mucoromycota</taxon>
        <taxon>Glomeromycotina</taxon>
        <taxon>Glomeromycetes</taxon>
        <taxon>Diversisporales</taxon>
        <taxon>Gigasporaceae</taxon>
        <taxon>Cetraspora</taxon>
    </lineage>
</organism>
<feature type="non-terminal residue" evidence="2">
    <location>
        <position position="233"/>
    </location>
</feature>